<keyword evidence="1" id="KW-0472">Membrane</keyword>
<proteinExistence type="predicted"/>
<dbReference type="Proteomes" id="UP000075420">
    <property type="component" value="Unassembled WGS sequence"/>
</dbReference>
<name>A0A150P783_SORCE</name>
<comment type="caution">
    <text evidence="2">The sequence shown here is derived from an EMBL/GenBank/DDBJ whole genome shotgun (WGS) entry which is preliminary data.</text>
</comment>
<dbReference type="AlphaFoldDB" id="A0A150P783"/>
<protein>
    <submittedName>
        <fullName evidence="2">Uncharacterized protein</fullName>
    </submittedName>
</protein>
<gene>
    <name evidence="2" type="ORF">BE08_23870</name>
</gene>
<sequence length="61" mass="7017">MVFDAVRAEERLDVRRVVLFLLVLPSLFLALFEQQIHDLLPHEALHEVLRAVGNPRKVACL</sequence>
<organism evidence="2 3">
    <name type="scientific">Sorangium cellulosum</name>
    <name type="common">Polyangium cellulosum</name>
    <dbReference type="NCBI Taxonomy" id="56"/>
    <lineage>
        <taxon>Bacteria</taxon>
        <taxon>Pseudomonadati</taxon>
        <taxon>Myxococcota</taxon>
        <taxon>Polyangia</taxon>
        <taxon>Polyangiales</taxon>
        <taxon>Polyangiaceae</taxon>
        <taxon>Sorangium</taxon>
    </lineage>
</organism>
<feature type="transmembrane region" description="Helical" evidence="1">
    <location>
        <begin position="14"/>
        <end position="32"/>
    </location>
</feature>
<accession>A0A150P783</accession>
<keyword evidence="1" id="KW-0812">Transmembrane</keyword>
<dbReference type="EMBL" id="JELY01002804">
    <property type="protein sequence ID" value="KYF51535.1"/>
    <property type="molecule type" value="Genomic_DNA"/>
</dbReference>
<evidence type="ECO:0000256" key="1">
    <source>
        <dbReference type="SAM" id="Phobius"/>
    </source>
</evidence>
<reference evidence="2 3" key="1">
    <citation type="submission" date="2014-02" db="EMBL/GenBank/DDBJ databases">
        <title>The small core and large imbalanced accessory genome model reveals a collaborative survival strategy of Sorangium cellulosum strains in nature.</title>
        <authorList>
            <person name="Han K."/>
            <person name="Peng R."/>
            <person name="Blom J."/>
            <person name="Li Y.-Z."/>
        </authorList>
    </citation>
    <scope>NUCLEOTIDE SEQUENCE [LARGE SCALE GENOMIC DNA]</scope>
    <source>
        <strain evidence="2 3">So0157-25</strain>
    </source>
</reference>
<keyword evidence="1" id="KW-1133">Transmembrane helix</keyword>
<evidence type="ECO:0000313" key="3">
    <source>
        <dbReference type="Proteomes" id="UP000075420"/>
    </source>
</evidence>
<evidence type="ECO:0000313" key="2">
    <source>
        <dbReference type="EMBL" id="KYF51535.1"/>
    </source>
</evidence>